<name>A0AAU7KG03_9GAMM</name>
<dbReference type="EMBL" id="CP098827">
    <property type="protein sequence ID" value="XBO70534.1"/>
    <property type="molecule type" value="Genomic_DNA"/>
</dbReference>
<dbReference type="Gene3D" id="3.10.450.40">
    <property type="match status" value="1"/>
</dbReference>
<protein>
    <submittedName>
        <fullName evidence="2">Peptidase</fullName>
    </submittedName>
</protein>
<organism evidence="2">
    <name type="scientific">Halomonas sp. RT37</name>
    <dbReference type="NCBI Taxonomy" id="2950872"/>
    <lineage>
        <taxon>Bacteria</taxon>
        <taxon>Pseudomonadati</taxon>
        <taxon>Pseudomonadota</taxon>
        <taxon>Gammaproteobacteria</taxon>
        <taxon>Oceanospirillales</taxon>
        <taxon>Halomonadaceae</taxon>
        <taxon>Halomonas</taxon>
    </lineage>
</organism>
<reference evidence="2" key="1">
    <citation type="submission" date="2022-06" db="EMBL/GenBank/DDBJ databases">
        <title>A novel DMS-producing enzyme.</title>
        <authorList>
            <person name="Zhang Y."/>
        </authorList>
    </citation>
    <scope>NUCLEOTIDE SEQUENCE</scope>
    <source>
        <strain evidence="2">RT37</strain>
    </source>
</reference>
<dbReference type="InterPro" id="IPR025711">
    <property type="entry name" value="PepSY"/>
</dbReference>
<gene>
    <name evidence="2" type="ORF">NFG58_18275</name>
</gene>
<feature type="domain" description="PepSY" evidence="1">
    <location>
        <begin position="66"/>
        <end position="113"/>
    </location>
</feature>
<evidence type="ECO:0000313" key="2">
    <source>
        <dbReference type="EMBL" id="XBO70534.1"/>
    </source>
</evidence>
<dbReference type="RefSeq" id="WP_348827136.1">
    <property type="nucleotide sequence ID" value="NZ_CP098827.1"/>
</dbReference>
<proteinExistence type="predicted"/>
<dbReference type="AlphaFoldDB" id="A0AAU7KG03"/>
<dbReference type="Pfam" id="PF03413">
    <property type="entry name" value="PepSY"/>
    <property type="match status" value="1"/>
</dbReference>
<sequence>MLCTSVMAASLAQAPRPSDDVSLAALASESLGIRFARADDDWRDLHQEVREGRLVALPTLLDWLDERYDGQVLEVELERDDGRILYEIELVGAQGQVVEFEFDAGSGELLSIEGVGIDAMQRPAPRDAD</sequence>
<evidence type="ECO:0000259" key="1">
    <source>
        <dbReference type="Pfam" id="PF03413"/>
    </source>
</evidence>
<accession>A0AAU7KG03</accession>